<dbReference type="GO" id="GO:0004252">
    <property type="term" value="F:serine-type endopeptidase activity"/>
    <property type="evidence" value="ECO:0007669"/>
    <property type="project" value="InterPro"/>
</dbReference>
<dbReference type="Pfam" id="PF01726">
    <property type="entry name" value="LexA_DNA_bind"/>
    <property type="match status" value="1"/>
</dbReference>
<dbReference type="InterPro" id="IPR006199">
    <property type="entry name" value="LexA_DNA-bd_dom"/>
</dbReference>
<name>A0A6J5N7U3_9CAUD</name>
<dbReference type="GO" id="GO:0006508">
    <property type="term" value="P:proteolysis"/>
    <property type="evidence" value="ECO:0007669"/>
    <property type="project" value="InterPro"/>
</dbReference>
<accession>A0A6J5N7U3</accession>
<dbReference type="InterPro" id="IPR036388">
    <property type="entry name" value="WH-like_DNA-bd_sf"/>
</dbReference>
<dbReference type="EMBL" id="LR796623">
    <property type="protein sequence ID" value="CAB4154522.1"/>
    <property type="molecule type" value="Genomic_DNA"/>
</dbReference>
<evidence type="ECO:0000313" key="2">
    <source>
        <dbReference type="EMBL" id="CAB4154522.1"/>
    </source>
</evidence>
<protein>
    <submittedName>
        <fullName evidence="2">LexA, repressor LexA</fullName>
    </submittedName>
</protein>
<organism evidence="2">
    <name type="scientific">uncultured Caudovirales phage</name>
    <dbReference type="NCBI Taxonomy" id="2100421"/>
    <lineage>
        <taxon>Viruses</taxon>
        <taxon>Duplodnaviria</taxon>
        <taxon>Heunggongvirae</taxon>
        <taxon>Uroviricota</taxon>
        <taxon>Caudoviricetes</taxon>
        <taxon>Peduoviridae</taxon>
        <taxon>Maltschvirus</taxon>
        <taxon>Maltschvirus maltsch</taxon>
    </lineage>
</organism>
<feature type="domain" description="LexA repressor DNA-binding" evidence="1">
    <location>
        <begin position="10"/>
        <end position="70"/>
    </location>
</feature>
<reference evidence="2" key="1">
    <citation type="submission" date="2020-04" db="EMBL/GenBank/DDBJ databases">
        <authorList>
            <person name="Chiriac C."/>
            <person name="Salcher M."/>
            <person name="Ghai R."/>
            <person name="Kavagutti S V."/>
        </authorList>
    </citation>
    <scope>NUCLEOTIDE SEQUENCE</scope>
</reference>
<gene>
    <name evidence="2" type="ORF">UFOVP650_12</name>
</gene>
<sequence>MRQVTTPPMNELQQKLLQFLRDYIREHQFPPTRQEILHGLNLHSWAWVDELLFQLQRRGAIRITPRATRGISLCVPLEAPQWQDFGQVPKPGQLVLVRSKLEDHLALRENYAGPVDGWYYSVEVWSGGLAFWEQWRAVW</sequence>
<proteinExistence type="predicted"/>
<dbReference type="InterPro" id="IPR036390">
    <property type="entry name" value="WH_DNA-bd_sf"/>
</dbReference>
<dbReference type="Gene3D" id="1.10.10.10">
    <property type="entry name" value="Winged helix-like DNA-binding domain superfamily/Winged helix DNA-binding domain"/>
    <property type="match status" value="1"/>
</dbReference>
<evidence type="ECO:0000259" key="1">
    <source>
        <dbReference type="Pfam" id="PF01726"/>
    </source>
</evidence>
<dbReference type="SUPFAM" id="SSF46785">
    <property type="entry name" value="Winged helix' DNA-binding domain"/>
    <property type="match status" value="1"/>
</dbReference>